<feature type="region of interest" description="Disordered" evidence="1">
    <location>
        <begin position="1"/>
        <end position="23"/>
    </location>
</feature>
<evidence type="ECO:0000313" key="2">
    <source>
        <dbReference type="EMBL" id="KAF3450511.1"/>
    </source>
</evidence>
<name>A0A8K0HDB4_9ROSA</name>
<comment type="caution">
    <text evidence="2">The sequence shown here is derived from an EMBL/GenBank/DDBJ whole genome shotgun (WGS) entry which is preliminary data.</text>
</comment>
<protein>
    <submittedName>
        <fullName evidence="2">Uncharacterized protein</fullName>
    </submittedName>
</protein>
<evidence type="ECO:0000313" key="3">
    <source>
        <dbReference type="Proteomes" id="UP000796880"/>
    </source>
</evidence>
<proteinExistence type="predicted"/>
<dbReference type="AlphaFoldDB" id="A0A8K0HDB4"/>
<dbReference type="Proteomes" id="UP000796880">
    <property type="component" value="Unassembled WGS sequence"/>
</dbReference>
<accession>A0A8K0HDB4</accession>
<dbReference type="EMBL" id="VOIH02000003">
    <property type="protein sequence ID" value="KAF3450511.1"/>
    <property type="molecule type" value="Genomic_DNA"/>
</dbReference>
<sequence>MPADASPLWCNGGGETNRGDTAEVSSTKRNIALRKTRWGRRISTAEPWMDGFYRLFHLRAAYSVRLGIKARLADTLLWKSIAIFHRAIVEMLKRPRRAKSREIHEAIVTIQRTNFAQRYDARILSPTTRGCREYSRGCDKCCRVAPIPHMPPRANQCNEPVAFHEWGSTSLDLYRWPRLNGRSNLQTRQSCSARRNDWRKLKENGPRVTGVPGEAELHLTAQRETLRLVYGSEVVIPWSYRTTSRIAYANKFERRSSKKSLDSRRTGKLWYQWRCTNNASQSITMPRFILDTKIGDYVSPRVFEHSRVERGKLGPTWEYLTGRAFLHCGLTLYNLCGTNEPRPNSRIYATIIKAFSMTYSATTFRMYRLYATFRMYKAYATSFALPVFISSPIASSNESFRVRSSSVAGYDLLTRCSIRSPSRRRFHGFTGHRIILAAVSYEVFLFPQNFRDVAVFLKDPPLQRQEESGSEPTHSRKSIYYGSVFTTYT</sequence>
<reference evidence="2" key="1">
    <citation type="submission" date="2020-03" db="EMBL/GenBank/DDBJ databases">
        <title>A high-quality chromosome-level genome assembly of a woody plant with both climbing and erect habits, Rhamnella rubrinervis.</title>
        <authorList>
            <person name="Lu Z."/>
            <person name="Yang Y."/>
            <person name="Zhu X."/>
            <person name="Sun Y."/>
        </authorList>
    </citation>
    <scope>NUCLEOTIDE SEQUENCE</scope>
    <source>
        <strain evidence="2">BYM</strain>
        <tissue evidence="2">Leaf</tissue>
    </source>
</reference>
<organism evidence="2 3">
    <name type="scientific">Rhamnella rubrinervis</name>
    <dbReference type="NCBI Taxonomy" id="2594499"/>
    <lineage>
        <taxon>Eukaryota</taxon>
        <taxon>Viridiplantae</taxon>
        <taxon>Streptophyta</taxon>
        <taxon>Embryophyta</taxon>
        <taxon>Tracheophyta</taxon>
        <taxon>Spermatophyta</taxon>
        <taxon>Magnoliopsida</taxon>
        <taxon>eudicotyledons</taxon>
        <taxon>Gunneridae</taxon>
        <taxon>Pentapetalae</taxon>
        <taxon>rosids</taxon>
        <taxon>fabids</taxon>
        <taxon>Rosales</taxon>
        <taxon>Rhamnaceae</taxon>
        <taxon>rhamnoid group</taxon>
        <taxon>Rhamneae</taxon>
        <taxon>Rhamnella</taxon>
    </lineage>
</organism>
<keyword evidence="3" id="KW-1185">Reference proteome</keyword>
<evidence type="ECO:0000256" key="1">
    <source>
        <dbReference type="SAM" id="MobiDB-lite"/>
    </source>
</evidence>
<gene>
    <name evidence="2" type="ORF">FNV43_RR06595</name>
</gene>